<comment type="catalytic activity">
    <reaction evidence="1 11">
        <text>3-deoxy-alpha-D-manno-2-octulosonate-8-phosphate + H2O = 3-deoxy-alpha-D-manno-oct-2-ulosonate + phosphate</text>
        <dbReference type="Rhea" id="RHEA:11500"/>
        <dbReference type="ChEBI" id="CHEBI:15377"/>
        <dbReference type="ChEBI" id="CHEBI:43474"/>
        <dbReference type="ChEBI" id="CHEBI:85985"/>
        <dbReference type="ChEBI" id="CHEBI:85986"/>
        <dbReference type="EC" id="3.1.3.45"/>
    </reaction>
</comment>
<proteinExistence type="inferred from homology"/>
<evidence type="ECO:0000256" key="1">
    <source>
        <dbReference type="ARBA" id="ARBA00000898"/>
    </source>
</evidence>
<dbReference type="NCBIfam" id="TIGR01670">
    <property type="entry name" value="KdsC-phosphatas"/>
    <property type="match status" value="1"/>
</dbReference>
<organism evidence="13 14">
    <name type="scientific">Psychrosphaera ytuae</name>
    <dbReference type="NCBI Taxonomy" id="2820710"/>
    <lineage>
        <taxon>Bacteria</taxon>
        <taxon>Pseudomonadati</taxon>
        <taxon>Pseudomonadota</taxon>
        <taxon>Gammaproteobacteria</taxon>
        <taxon>Alteromonadales</taxon>
        <taxon>Pseudoalteromonadaceae</taxon>
        <taxon>Psychrosphaera</taxon>
    </lineage>
</organism>
<feature type="binding site" evidence="12">
    <location>
        <position position="28"/>
    </location>
    <ligand>
        <name>Mg(2+)</name>
        <dbReference type="ChEBI" id="CHEBI:18420"/>
    </ligand>
</feature>
<evidence type="ECO:0000256" key="8">
    <source>
        <dbReference type="ARBA" id="ARBA00022801"/>
    </source>
</evidence>
<dbReference type="SFLD" id="SFLDG01136">
    <property type="entry name" value="C1.6:_Phosphoserine_Phosphatas"/>
    <property type="match status" value="1"/>
</dbReference>
<evidence type="ECO:0000256" key="7">
    <source>
        <dbReference type="ARBA" id="ARBA00022723"/>
    </source>
</evidence>
<dbReference type="EMBL" id="CP072110">
    <property type="protein sequence ID" value="QTH63431.1"/>
    <property type="molecule type" value="Genomic_DNA"/>
</dbReference>
<dbReference type="InterPro" id="IPR010023">
    <property type="entry name" value="KdsC_fam"/>
</dbReference>
<comment type="subunit">
    <text evidence="4 11">Homotetramer.</text>
</comment>
<dbReference type="NCBIfam" id="NF007019">
    <property type="entry name" value="PRK09484.1"/>
    <property type="match status" value="1"/>
</dbReference>
<evidence type="ECO:0000256" key="5">
    <source>
        <dbReference type="ARBA" id="ARBA00013066"/>
    </source>
</evidence>
<evidence type="ECO:0000256" key="11">
    <source>
        <dbReference type="PIRNR" id="PIRNR006118"/>
    </source>
</evidence>
<dbReference type="SUPFAM" id="SSF56784">
    <property type="entry name" value="HAD-like"/>
    <property type="match status" value="1"/>
</dbReference>
<dbReference type="PANTHER" id="PTHR21485:SF3">
    <property type="entry name" value="N-ACYLNEURAMINATE CYTIDYLYLTRANSFERASE"/>
    <property type="match status" value="1"/>
</dbReference>
<dbReference type="SFLD" id="SFLDG01138">
    <property type="entry name" value="C1.6.2:_Deoxy-d-mannose-octulo"/>
    <property type="match status" value="1"/>
</dbReference>
<evidence type="ECO:0000313" key="14">
    <source>
        <dbReference type="Proteomes" id="UP000682739"/>
    </source>
</evidence>
<dbReference type="AlphaFoldDB" id="A0A975DBT8"/>
<comment type="cofactor">
    <cofactor evidence="2 11 12">
        <name>Mg(2+)</name>
        <dbReference type="ChEBI" id="CHEBI:18420"/>
    </cofactor>
</comment>
<dbReference type="InterPro" id="IPR050793">
    <property type="entry name" value="CMP-NeuNAc_synthase"/>
</dbReference>
<dbReference type="Pfam" id="PF08282">
    <property type="entry name" value="Hydrolase_3"/>
    <property type="match status" value="1"/>
</dbReference>
<evidence type="ECO:0000313" key="13">
    <source>
        <dbReference type="EMBL" id="QTH63431.1"/>
    </source>
</evidence>
<gene>
    <name evidence="13" type="primary">kdsC</name>
    <name evidence="13" type="ORF">J1N51_11910</name>
</gene>
<evidence type="ECO:0000256" key="10">
    <source>
        <dbReference type="ARBA" id="ARBA00031051"/>
    </source>
</evidence>
<evidence type="ECO:0000256" key="9">
    <source>
        <dbReference type="ARBA" id="ARBA00022842"/>
    </source>
</evidence>
<keyword evidence="8 11" id="KW-0378">Hydrolase</keyword>
<dbReference type="EC" id="3.1.3.45" evidence="5 11"/>
<dbReference type="InterPro" id="IPR023214">
    <property type="entry name" value="HAD_sf"/>
</dbReference>
<dbReference type="GO" id="GO:0019143">
    <property type="term" value="F:3-deoxy-manno-octulosonate-8-phosphatase activity"/>
    <property type="evidence" value="ECO:0007669"/>
    <property type="project" value="UniProtKB-UniRule"/>
</dbReference>
<dbReference type="Proteomes" id="UP000682739">
    <property type="component" value="Chromosome"/>
</dbReference>
<name>A0A975DBT8_9GAMM</name>
<feature type="binding site" evidence="12">
    <location>
        <position position="30"/>
    </location>
    <ligand>
        <name>substrate</name>
    </ligand>
</feature>
<reference evidence="13" key="1">
    <citation type="submission" date="2021-03" db="EMBL/GenBank/DDBJ databases">
        <title>Description of Psychrosphaera ytuae sp. nov. isolated from deep sea sediment of South China Sea.</title>
        <authorList>
            <person name="Zhang J."/>
            <person name="Xu X.-D."/>
        </authorList>
    </citation>
    <scope>NUCLEOTIDE SEQUENCE</scope>
    <source>
        <strain evidence="13">MTZ26</strain>
    </source>
</reference>
<dbReference type="PANTHER" id="PTHR21485">
    <property type="entry name" value="HAD SUPERFAMILY MEMBERS CMAS AND KDSC"/>
    <property type="match status" value="1"/>
</dbReference>
<dbReference type="GO" id="GO:0046872">
    <property type="term" value="F:metal ion binding"/>
    <property type="evidence" value="ECO:0007669"/>
    <property type="project" value="UniProtKB-UniRule"/>
</dbReference>
<keyword evidence="9 11" id="KW-0460">Magnesium</keyword>
<dbReference type="FunFam" id="3.40.50.1000:FF:000029">
    <property type="entry name" value="3-deoxy-D-manno-octulosonate 8-phosphate phosphatase KdsC"/>
    <property type="match status" value="1"/>
</dbReference>
<feature type="binding site" evidence="12">
    <location>
        <position position="121"/>
    </location>
    <ligand>
        <name>Mg(2+)</name>
        <dbReference type="ChEBI" id="CHEBI:18420"/>
    </ligand>
</feature>
<comment type="similarity">
    <text evidence="3 11">Belongs to the KdsC family.</text>
</comment>
<evidence type="ECO:0000256" key="2">
    <source>
        <dbReference type="ARBA" id="ARBA00001946"/>
    </source>
</evidence>
<accession>A0A975DBT8</accession>
<dbReference type="Gene3D" id="3.40.50.1000">
    <property type="entry name" value="HAD superfamily/HAD-like"/>
    <property type="match status" value="1"/>
</dbReference>
<evidence type="ECO:0000256" key="6">
    <source>
        <dbReference type="ARBA" id="ARBA00020092"/>
    </source>
</evidence>
<dbReference type="GO" id="GO:0008781">
    <property type="term" value="F:N-acylneuraminate cytidylyltransferase activity"/>
    <property type="evidence" value="ECO:0007669"/>
    <property type="project" value="TreeGrafter"/>
</dbReference>
<evidence type="ECO:0000256" key="4">
    <source>
        <dbReference type="ARBA" id="ARBA00011881"/>
    </source>
</evidence>
<dbReference type="CDD" id="cd01630">
    <property type="entry name" value="HAD_KDO-like"/>
    <property type="match status" value="1"/>
</dbReference>
<comment type="function">
    <text evidence="11">Catalyzes the hydrolysis of 3-deoxy-D-manno-octulosonate 8-phosphate (KDO 8-P) to 3-deoxy-D-manno-octulosonate (KDO) and inorganic phosphate.</text>
</comment>
<dbReference type="InterPro" id="IPR036412">
    <property type="entry name" value="HAD-like_sf"/>
</dbReference>
<keyword evidence="7 11" id="KW-0479">Metal-binding</keyword>
<evidence type="ECO:0000256" key="3">
    <source>
        <dbReference type="ARBA" id="ARBA00005893"/>
    </source>
</evidence>
<dbReference type="SFLD" id="SFLDS00003">
    <property type="entry name" value="Haloacid_Dehalogenase"/>
    <property type="match status" value="1"/>
</dbReference>
<dbReference type="GO" id="GO:0009103">
    <property type="term" value="P:lipopolysaccharide biosynthetic process"/>
    <property type="evidence" value="ECO:0007669"/>
    <property type="project" value="UniProtKB-UniRule"/>
</dbReference>
<dbReference type="RefSeq" id="WP_208831487.1">
    <property type="nucleotide sequence ID" value="NZ_CP072110.1"/>
</dbReference>
<dbReference type="PIRSF" id="PIRSF006118">
    <property type="entry name" value="KDO8-P_Ptase"/>
    <property type="match status" value="1"/>
</dbReference>
<evidence type="ECO:0000256" key="12">
    <source>
        <dbReference type="PIRSR" id="PIRSR006118-2"/>
    </source>
</evidence>
<dbReference type="KEGG" id="psym:J1N51_11910"/>
<protein>
    <recommendedName>
        <fullName evidence="6 11">3-deoxy-D-manno-octulosonate 8-phosphate phosphatase KdsC</fullName>
        <ecNumber evidence="5 11">3.1.3.45</ecNumber>
    </recommendedName>
    <alternativeName>
        <fullName evidence="10 11">KDO 8-P phosphatase</fullName>
    </alternativeName>
</protein>
<keyword evidence="14" id="KW-1185">Reference proteome</keyword>
<sequence>MELFGQWYQPVTTEVINKAKQLKLLICDIDGIFSDGSVYMGNSGEEIKAFNTKDGFGLKALMNSGVEVAVITGRKSEIVARRMASLGVKYVYQGMETKLIGYQELCKDLNVSAEQVGFIGDDFPDLPVMRKVGLSVSVSDGHPYVKQVADYVTVTGGGKGAVRELTDLIIMAQQGEHYLTSTVAGTSS</sequence>
<keyword evidence="11" id="KW-0448">Lipopolysaccharide biosynthesis</keyword>